<feature type="region of interest" description="Disordered" evidence="1">
    <location>
        <begin position="359"/>
        <end position="379"/>
    </location>
</feature>
<dbReference type="AlphaFoldDB" id="A0A6V8R589"/>
<evidence type="ECO:0000313" key="3">
    <source>
        <dbReference type="Proteomes" id="UP000517252"/>
    </source>
</evidence>
<accession>A0A6V8R589</accession>
<sequence length="393" mass="43532">MQDFRRYTAGPFANNPIRKFAEPLPEDTVTIPRADYENLVRTAQNHSDLCRCLLSTPITDVRIIETLNACLSSQAVAYPNPSQGQDPYAIESNANDFDSISYASTPRTVNCRSFTSSPYIDPGAKLGIYPFPPPPQGNQTVNDGINYGEISSPKIYGVDDEHEASSEPPDRAMSIPKPDFPRAPEQLRSVRLINLPEGTTYSDIAGVIRGGLVYEFYITTGAATATVTFVEAASAEVYFAHVRNNGLFLKNKKIGIRWSQRYQTIPGHHANRIAKGATRNIVLRKCGPNHTEASVREDLEHIHNLQVVNVEFRGGDCHIGTNSVASAMYARTCMTSRLKYKTSRIEWDVDECAQPLNEMPSTPHQCAPSSAVPQRQARVTTPNRFQVLASKEE</sequence>
<feature type="region of interest" description="Disordered" evidence="1">
    <location>
        <begin position="159"/>
        <end position="180"/>
    </location>
</feature>
<dbReference type="InterPro" id="IPR035979">
    <property type="entry name" value="RBD_domain_sf"/>
</dbReference>
<dbReference type="SUPFAM" id="SSF54928">
    <property type="entry name" value="RNA-binding domain, RBD"/>
    <property type="match status" value="1"/>
</dbReference>
<gene>
    <name evidence="2" type="ORF">TASIC1_0012030800</name>
</gene>
<organism evidence="2 3">
    <name type="scientific">Trichoderma asperellum</name>
    <name type="common">Filamentous fungus</name>
    <dbReference type="NCBI Taxonomy" id="101201"/>
    <lineage>
        <taxon>Eukaryota</taxon>
        <taxon>Fungi</taxon>
        <taxon>Dikarya</taxon>
        <taxon>Ascomycota</taxon>
        <taxon>Pezizomycotina</taxon>
        <taxon>Sordariomycetes</taxon>
        <taxon>Hypocreomycetidae</taxon>
        <taxon>Hypocreales</taxon>
        <taxon>Hypocreaceae</taxon>
        <taxon>Trichoderma</taxon>
    </lineage>
</organism>
<dbReference type="CDD" id="cd12261">
    <property type="entry name" value="RRM1_3_MRN1"/>
    <property type="match status" value="1"/>
</dbReference>
<dbReference type="OrthoDB" id="2935572at2759"/>
<evidence type="ECO:0000313" key="2">
    <source>
        <dbReference type="EMBL" id="GFP59305.1"/>
    </source>
</evidence>
<proteinExistence type="predicted"/>
<feature type="compositionally biased region" description="Basic and acidic residues" evidence="1">
    <location>
        <begin position="159"/>
        <end position="170"/>
    </location>
</feature>
<dbReference type="Proteomes" id="UP000517252">
    <property type="component" value="Unassembled WGS sequence"/>
</dbReference>
<reference evidence="2 3" key="1">
    <citation type="submission" date="2020-07" db="EMBL/GenBank/DDBJ databases">
        <title>Trichoderma asperellum IC-1 whole genome shotgun sequence.</title>
        <authorList>
            <person name="Kanamasa S."/>
            <person name="Takahashi H."/>
        </authorList>
    </citation>
    <scope>NUCLEOTIDE SEQUENCE [LARGE SCALE GENOMIC DNA]</scope>
    <source>
        <strain evidence="2 3">IC-1</strain>
    </source>
</reference>
<dbReference type="GO" id="GO:0003676">
    <property type="term" value="F:nucleic acid binding"/>
    <property type="evidence" value="ECO:0007669"/>
    <property type="project" value="InterPro"/>
</dbReference>
<name>A0A6V8R589_TRIAP</name>
<evidence type="ECO:0000256" key="1">
    <source>
        <dbReference type="SAM" id="MobiDB-lite"/>
    </source>
</evidence>
<comment type="caution">
    <text evidence="2">The sequence shown here is derived from an EMBL/GenBank/DDBJ whole genome shotgun (WGS) entry which is preliminary data.</text>
</comment>
<protein>
    <submittedName>
        <fullName evidence="2">Negative regulator of differentiation 1</fullName>
    </submittedName>
</protein>
<dbReference type="EMBL" id="BLZH01000012">
    <property type="protein sequence ID" value="GFP59305.1"/>
    <property type="molecule type" value="Genomic_DNA"/>
</dbReference>